<dbReference type="Proteomes" id="UP000434580">
    <property type="component" value="Unassembled WGS sequence"/>
</dbReference>
<dbReference type="InterPro" id="IPR035932">
    <property type="entry name" value="HflD-like_sf"/>
</dbReference>
<evidence type="ECO:0000256" key="1">
    <source>
        <dbReference type="ARBA" id="ARBA00022475"/>
    </source>
</evidence>
<dbReference type="PANTHER" id="PTHR38100:SF1">
    <property type="entry name" value="HIGH FREQUENCY LYSOGENIZATION PROTEIN HFLD"/>
    <property type="match status" value="1"/>
</dbReference>
<dbReference type="AlphaFoldDB" id="A0A5S9QI54"/>
<dbReference type="GO" id="GO:0005737">
    <property type="term" value="C:cytoplasm"/>
    <property type="evidence" value="ECO:0007669"/>
    <property type="project" value="UniProtKB-SubCell"/>
</dbReference>
<dbReference type="PANTHER" id="PTHR38100">
    <property type="entry name" value="HIGH FREQUENCY LYSOGENIZATION PROTEIN HFLD"/>
    <property type="match status" value="1"/>
</dbReference>
<dbReference type="Pfam" id="PF04356">
    <property type="entry name" value="DUF489"/>
    <property type="match status" value="1"/>
</dbReference>
<dbReference type="OrthoDB" id="9788031at2"/>
<keyword evidence="1 4" id="KW-1003">Cell membrane</keyword>
<dbReference type="InterPro" id="IPR007451">
    <property type="entry name" value="HflD"/>
</dbReference>
<dbReference type="GO" id="GO:0005886">
    <property type="term" value="C:plasma membrane"/>
    <property type="evidence" value="ECO:0007669"/>
    <property type="project" value="UniProtKB-SubCell"/>
</dbReference>
<evidence type="ECO:0000256" key="2">
    <source>
        <dbReference type="ARBA" id="ARBA00022490"/>
    </source>
</evidence>
<evidence type="ECO:0000313" key="6">
    <source>
        <dbReference type="Proteomes" id="UP000434580"/>
    </source>
</evidence>
<evidence type="ECO:0000256" key="4">
    <source>
        <dbReference type="HAMAP-Rule" id="MF_00695"/>
    </source>
</evidence>
<evidence type="ECO:0000313" key="5">
    <source>
        <dbReference type="EMBL" id="CAA0117393.1"/>
    </source>
</evidence>
<dbReference type="NCBIfam" id="NF001246">
    <property type="entry name" value="PRK00218.1-2"/>
    <property type="match status" value="1"/>
</dbReference>
<proteinExistence type="inferred from homology"/>
<dbReference type="SUPFAM" id="SSF101322">
    <property type="entry name" value="YcfC-like"/>
    <property type="match status" value="1"/>
</dbReference>
<gene>
    <name evidence="4 5" type="primary">hflD</name>
    <name evidence="5" type="ORF">DPBNPPHM_02265</name>
</gene>
<dbReference type="HAMAP" id="MF_00695">
    <property type="entry name" value="HflD_protein"/>
    <property type="match status" value="1"/>
</dbReference>
<keyword evidence="3 4" id="KW-0472">Membrane</keyword>
<name>A0A5S9QI54_9GAMM</name>
<evidence type="ECO:0000256" key="3">
    <source>
        <dbReference type="ARBA" id="ARBA00023136"/>
    </source>
</evidence>
<dbReference type="Gene3D" id="1.10.3890.10">
    <property type="entry name" value="HflD-like"/>
    <property type="match status" value="1"/>
</dbReference>
<organism evidence="5 6">
    <name type="scientific">BD1-7 clade bacterium</name>
    <dbReference type="NCBI Taxonomy" id="2029982"/>
    <lineage>
        <taxon>Bacteria</taxon>
        <taxon>Pseudomonadati</taxon>
        <taxon>Pseudomonadota</taxon>
        <taxon>Gammaproteobacteria</taxon>
        <taxon>Cellvibrionales</taxon>
        <taxon>Spongiibacteraceae</taxon>
        <taxon>BD1-7 clade</taxon>
    </lineage>
</organism>
<protein>
    <recommendedName>
        <fullName evidence="4">High frequency lysogenization protein HflD homolog</fullName>
    </recommendedName>
</protein>
<dbReference type="PROSITE" id="PS51257">
    <property type="entry name" value="PROKAR_LIPOPROTEIN"/>
    <property type="match status" value="1"/>
</dbReference>
<sequence length="223" mass="25168">MSEQREQRTQDRTLALAGIFQACKLVIDLANEGKCDEGAYLASLESLFALNPASTLDVYGGHLVNVQVGLEQLAEISGKNNPNNFNDLAKYVLSIIALYRQARKNKEMMQVVRSRLEHMHYKKVHFTDDTGDITKSLSGLYQDTLSKMKFRIQVTGNMQHLTNSAVSDKIRTLLFAAFRSAMLWHQLGGSKWQLVLGRGEIQVVSTELLNETSPYRHHDDPQD</sequence>
<keyword evidence="2 4" id="KW-0963">Cytoplasm</keyword>
<comment type="subcellular location">
    <subcellularLocation>
        <location evidence="4">Cytoplasm</location>
    </subcellularLocation>
    <subcellularLocation>
        <location evidence="4">Cell membrane</location>
        <topology evidence="4">Peripheral membrane protein</topology>
        <orientation evidence="4">Cytoplasmic side</orientation>
    </subcellularLocation>
</comment>
<comment type="similarity">
    <text evidence="4">Belongs to the HflD family.</text>
</comment>
<dbReference type="EMBL" id="CACSII010000019">
    <property type="protein sequence ID" value="CAA0117393.1"/>
    <property type="molecule type" value="Genomic_DNA"/>
</dbReference>
<reference evidence="5 6" key="1">
    <citation type="submission" date="2019-11" db="EMBL/GenBank/DDBJ databases">
        <authorList>
            <person name="Holert J."/>
        </authorList>
    </citation>
    <scope>NUCLEOTIDE SEQUENCE [LARGE SCALE GENOMIC DNA]</scope>
    <source>
        <strain evidence="5">BC5_2</strain>
    </source>
</reference>
<accession>A0A5S9QI54</accession>